<organism evidence="3 4">
    <name type="scientific">Paenibacillus nasutitermitis</name>
    <dbReference type="NCBI Taxonomy" id="1652958"/>
    <lineage>
        <taxon>Bacteria</taxon>
        <taxon>Bacillati</taxon>
        <taxon>Bacillota</taxon>
        <taxon>Bacilli</taxon>
        <taxon>Bacillales</taxon>
        <taxon>Paenibacillaceae</taxon>
        <taxon>Paenibacillus</taxon>
    </lineage>
</organism>
<reference evidence="3" key="1">
    <citation type="journal article" date="2014" name="Int. J. Syst. Evol. Microbiol.">
        <title>Complete genome sequence of Corynebacterium casei LMG S-19264T (=DSM 44701T), isolated from a smear-ripened cheese.</title>
        <authorList>
            <consortium name="US DOE Joint Genome Institute (JGI-PGF)"/>
            <person name="Walter F."/>
            <person name="Albersmeier A."/>
            <person name="Kalinowski J."/>
            <person name="Ruckert C."/>
        </authorList>
    </citation>
    <scope>NUCLEOTIDE SEQUENCE</scope>
    <source>
        <strain evidence="3">CGMCC 1.15178</strain>
    </source>
</reference>
<dbReference type="PANTHER" id="PTHR47406:SF2">
    <property type="entry name" value="ALPHA GLUCURONIDASE N-TERMINAL DOMAIN-CONTAINING PROTEIN"/>
    <property type="match status" value="1"/>
</dbReference>
<gene>
    <name evidence="3" type="ORF">GCM10010911_20790</name>
</gene>
<dbReference type="Pfam" id="PF03648">
    <property type="entry name" value="Glyco_hydro_67N"/>
    <property type="match status" value="1"/>
</dbReference>
<proteinExistence type="predicted"/>
<dbReference type="InterPro" id="IPR032287">
    <property type="entry name" value="DUF4838"/>
</dbReference>
<dbReference type="PANTHER" id="PTHR47406">
    <property type="entry name" value="COAGULATION FACTOR 5/8 TYPE, C-TERMINAL"/>
    <property type="match status" value="1"/>
</dbReference>
<protein>
    <recommendedName>
        <fullName evidence="2">Alpha glucuronidase N-terminal domain-containing protein</fullName>
    </recommendedName>
</protein>
<sequence>MIKIVNHQVCGVNIVCDDKAISLFAAEELQKYIAKATNGTLPICGAPVENRPSIFIGGLEWCKRQANSNCIDADQLEYDGYCIVGVHGNLILTSREDRGILFAVYALLEHIGCKWFFPGPKGEFIPSLEEIVIDPTICQIVNPDFEIRSFMDASHKNPSELWSAEMVELIDWCSKSKLNSITVHHEPHKELEGLDRIKSEIKKRSLLYEFGGHGTQWFVDRELFESKPYLFREKDGVRRKDGNFCGSSDEAIALILKGVENVLATNDGIDILHLWFDDVYDGSWCECSSCRHMSIPDQIMNVINKIYAEISVKYPAIKGDMVLYHDTLDAKEITIAPHPKVVGYIAPRERCYAHSIDDSSCELNRKYYSKTSNAVEVFGHQVYVVEYYTDMILYSKMKMHFPQVIARDLAEYKKTGVNKITTLGFLRYSWWAYDFNLFVYANSSWDVNYDYRKGLNAFCEQIYPASSGIMLEYYRLLEQASAGILAFCGYKDVLHDIRNIPPQSPEFQKQHIEKIKMSLNMLESCVCLLGEALVISAGKEKNMIQDEIQILYITQKETEATYHQMMGRYLQAFEENADKSLIETYMDKAIEARMEIRRYIESVSDDLKGSSGHELFADHLCSDMIDFVDSLKKEAANDKP</sequence>
<dbReference type="Proteomes" id="UP000612456">
    <property type="component" value="Unassembled WGS sequence"/>
</dbReference>
<comment type="caution">
    <text evidence="3">The sequence shown here is derived from an EMBL/GenBank/DDBJ whole genome shotgun (WGS) entry which is preliminary data.</text>
</comment>
<dbReference type="EMBL" id="BMHP01000002">
    <property type="protein sequence ID" value="GGD62888.1"/>
    <property type="molecule type" value="Genomic_DNA"/>
</dbReference>
<dbReference type="Pfam" id="PF16126">
    <property type="entry name" value="DUF4838"/>
    <property type="match status" value="1"/>
</dbReference>
<accession>A0A917DSI6</accession>
<feature type="domain" description="Alpha glucuronidase N-terminal" evidence="2">
    <location>
        <begin position="20"/>
        <end position="107"/>
    </location>
</feature>
<dbReference type="InterPro" id="IPR005154">
    <property type="entry name" value="Glyco_hydro_67_aGlcAse_N"/>
</dbReference>
<keyword evidence="4" id="KW-1185">Reference proteome</keyword>
<evidence type="ECO:0000313" key="4">
    <source>
        <dbReference type="Proteomes" id="UP000612456"/>
    </source>
</evidence>
<dbReference type="GO" id="GO:0046559">
    <property type="term" value="F:alpha-glucuronidase activity"/>
    <property type="evidence" value="ECO:0007669"/>
    <property type="project" value="InterPro"/>
</dbReference>
<dbReference type="AlphaFoldDB" id="A0A917DSI6"/>
<evidence type="ECO:0000313" key="3">
    <source>
        <dbReference type="EMBL" id="GGD62888.1"/>
    </source>
</evidence>
<name>A0A917DSI6_9BACL</name>
<dbReference type="RefSeq" id="WP_188991904.1">
    <property type="nucleotide sequence ID" value="NZ_BMHP01000002.1"/>
</dbReference>
<keyword evidence="1" id="KW-0378">Hydrolase</keyword>
<reference evidence="3" key="2">
    <citation type="submission" date="2020-09" db="EMBL/GenBank/DDBJ databases">
        <authorList>
            <person name="Sun Q."/>
            <person name="Zhou Y."/>
        </authorList>
    </citation>
    <scope>NUCLEOTIDE SEQUENCE</scope>
    <source>
        <strain evidence="3">CGMCC 1.15178</strain>
    </source>
</reference>
<dbReference type="Gene3D" id="3.30.379.10">
    <property type="entry name" value="Chitobiase/beta-hexosaminidase domain 2-like"/>
    <property type="match status" value="1"/>
</dbReference>
<evidence type="ECO:0000259" key="2">
    <source>
        <dbReference type="Pfam" id="PF03648"/>
    </source>
</evidence>
<evidence type="ECO:0000256" key="1">
    <source>
        <dbReference type="ARBA" id="ARBA00022801"/>
    </source>
</evidence>
<dbReference type="InterPro" id="IPR029018">
    <property type="entry name" value="Hex-like_dom2"/>
</dbReference>
<dbReference type="SUPFAM" id="SSF55545">
    <property type="entry name" value="beta-N-acetylhexosaminidase-like domain"/>
    <property type="match status" value="1"/>
</dbReference>
<dbReference type="GO" id="GO:0045493">
    <property type="term" value="P:xylan catabolic process"/>
    <property type="evidence" value="ECO:0007669"/>
    <property type="project" value="InterPro"/>
</dbReference>